<dbReference type="Proteomes" id="UP000708208">
    <property type="component" value="Unassembled WGS sequence"/>
</dbReference>
<dbReference type="PANTHER" id="PTHR10157">
    <property type="entry name" value="DOPAMINE BETA HYDROXYLASE RELATED"/>
    <property type="match status" value="1"/>
</dbReference>
<accession>A0A8J2JPU2</accession>
<dbReference type="PANTHER" id="PTHR10157:SF23">
    <property type="entry name" value="MOXD1 HOMOLOG 1"/>
    <property type="match status" value="1"/>
</dbReference>
<dbReference type="InterPro" id="IPR000945">
    <property type="entry name" value="DBH-like"/>
</dbReference>
<dbReference type="Pfam" id="PF03351">
    <property type="entry name" value="DOMON"/>
    <property type="match status" value="1"/>
</dbReference>
<dbReference type="CDD" id="cd09631">
    <property type="entry name" value="DOMON_DOH"/>
    <property type="match status" value="1"/>
</dbReference>
<feature type="non-terminal residue" evidence="2">
    <location>
        <position position="177"/>
    </location>
</feature>
<dbReference type="InterPro" id="IPR045266">
    <property type="entry name" value="DOH_DOMON"/>
</dbReference>
<dbReference type="SMART" id="SM00664">
    <property type="entry name" value="DoH"/>
    <property type="match status" value="1"/>
</dbReference>
<dbReference type="OrthoDB" id="19261at2759"/>
<sequence length="177" mass="19596">KTNGFVGFGLTDDGRLADLIIGGIIDDELPYFTDRYSSTGDAAEDIAITDRETNILWIIGQTDDIDDLVIGGVNGENLTPYFADRFGTTRQQGGSYYRYIDADASQDYSLISAREENGITRLRFIRDFDTGDTLDYVIKYENAYFIWAIGASDSLSQHSTSDRGAFPVNPLVARSDS</sequence>
<dbReference type="GO" id="GO:0030667">
    <property type="term" value="C:secretory granule membrane"/>
    <property type="evidence" value="ECO:0007669"/>
    <property type="project" value="TreeGrafter"/>
</dbReference>
<name>A0A8J2JPU2_9HEXA</name>
<reference evidence="2" key="1">
    <citation type="submission" date="2021-06" db="EMBL/GenBank/DDBJ databases">
        <authorList>
            <person name="Hodson N. C."/>
            <person name="Mongue J. A."/>
            <person name="Jaron S. K."/>
        </authorList>
    </citation>
    <scope>NUCLEOTIDE SEQUENCE</scope>
</reference>
<proteinExistence type="predicted"/>
<keyword evidence="3" id="KW-1185">Reference proteome</keyword>
<dbReference type="AlphaFoldDB" id="A0A8J2JPU2"/>
<dbReference type="GO" id="GO:0004500">
    <property type="term" value="F:dopamine beta-monooxygenase activity"/>
    <property type="evidence" value="ECO:0007669"/>
    <property type="project" value="InterPro"/>
</dbReference>
<dbReference type="EMBL" id="CAJVCH010104182">
    <property type="protein sequence ID" value="CAG7723959.1"/>
    <property type="molecule type" value="Genomic_DNA"/>
</dbReference>
<dbReference type="GO" id="GO:0042421">
    <property type="term" value="P:norepinephrine biosynthetic process"/>
    <property type="evidence" value="ECO:0007669"/>
    <property type="project" value="TreeGrafter"/>
</dbReference>
<protein>
    <recommendedName>
        <fullName evidence="1">DOMON domain-containing protein</fullName>
    </recommendedName>
</protein>
<evidence type="ECO:0000313" key="3">
    <source>
        <dbReference type="Proteomes" id="UP000708208"/>
    </source>
</evidence>
<dbReference type="GO" id="GO:0005615">
    <property type="term" value="C:extracellular space"/>
    <property type="evidence" value="ECO:0007669"/>
    <property type="project" value="TreeGrafter"/>
</dbReference>
<comment type="caution">
    <text evidence="2">The sequence shown here is derived from an EMBL/GenBank/DDBJ whole genome shotgun (WGS) entry which is preliminary data.</text>
</comment>
<dbReference type="GO" id="GO:0006589">
    <property type="term" value="P:octopamine biosynthetic process"/>
    <property type="evidence" value="ECO:0007669"/>
    <property type="project" value="TreeGrafter"/>
</dbReference>
<dbReference type="GO" id="GO:0042420">
    <property type="term" value="P:dopamine catabolic process"/>
    <property type="evidence" value="ECO:0007669"/>
    <property type="project" value="TreeGrafter"/>
</dbReference>
<feature type="domain" description="DOMON" evidence="1">
    <location>
        <begin position="5"/>
        <end position="150"/>
    </location>
</feature>
<dbReference type="GO" id="GO:0005507">
    <property type="term" value="F:copper ion binding"/>
    <property type="evidence" value="ECO:0007669"/>
    <property type="project" value="TreeGrafter"/>
</dbReference>
<dbReference type="InterPro" id="IPR005018">
    <property type="entry name" value="DOMON_domain"/>
</dbReference>
<organism evidence="2 3">
    <name type="scientific">Allacma fusca</name>
    <dbReference type="NCBI Taxonomy" id="39272"/>
    <lineage>
        <taxon>Eukaryota</taxon>
        <taxon>Metazoa</taxon>
        <taxon>Ecdysozoa</taxon>
        <taxon>Arthropoda</taxon>
        <taxon>Hexapoda</taxon>
        <taxon>Collembola</taxon>
        <taxon>Symphypleona</taxon>
        <taxon>Sminthuridae</taxon>
        <taxon>Allacma</taxon>
    </lineage>
</organism>
<gene>
    <name evidence="2" type="ORF">AFUS01_LOCUS13012</name>
</gene>
<evidence type="ECO:0000259" key="1">
    <source>
        <dbReference type="SMART" id="SM00664"/>
    </source>
</evidence>
<evidence type="ECO:0000313" key="2">
    <source>
        <dbReference type="EMBL" id="CAG7723959.1"/>
    </source>
</evidence>